<evidence type="ECO:0000313" key="9">
    <source>
        <dbReference type="WBParaSite" id="PTRK_0001630700.1"/>
    </source>
</evidence>
<keyword evidence="6" id="KW-0732">Signal</keyword>
<name>A0A0N5A3V3_PARTI</name>
<dbReference type="SMART" id="SM00408">
    <property type="entry name" value="IGc2"/>
    <property type="match status" value="2"/>
</dbReference>
<feature type="chain" id="PRO_5005892628" evidence="6">
    <location>
        <begin position="26"/>
        <end position="479"/>
    </location>
</feature>
<keyword evidence="2" id="KW-0472">Membrane</keyword>
<proteinExistence type="predicted"/>
<feature type="domain" description="Ig-like" evidence="7">
    <location>
        <begin position="233"/>
        <end position="329"/>
    </location>
</feature>
<dbReference type="WBParaSite" id="PTRK_0001630700.1">
    <property type="protein sequence ID" value="PTRK_0001630700.1"/>
    <property type="gene ID" value="PTRK_0001630700"/>
</dbReference>
<dbReference type="InterPro" id="IPR013098">
    <property type="entry name" value="Ig_I-set"/>
</dbReference>
<evidence type="ECO:0000256" key="1">
    <source>
        <dbReference type="ARBA" id="ARBA00004479"/>
    </source>
</evidence>
<dbReference type="Pfam" id="PF13927">
    <property type="entry name" value="Ig_3"/>
    <property type="match status" value="1"/>
</dbReference>
<feature type="domain" description="Ig-like" evidence="7">
    <location>
        <begin position="26"/>
        <end position="129"/>
    </location>
</feature>
<dbReference type="InterPro" id="IPR007110">
    <property type="entry name" value="Ig-like_dom"/>
</dbReference>
<dbReference type="InterPro" id="IPR051275">
    <property type="entry name" value="Cell_adhesion_signaling"/>
</dbReference>
<dbReference type="GO" id="GO:0005911">
    <property type="term" value="C:cell-cell junction"/>
    <property type="evidence" value="ECO:0007669"/>
    <property type="project" value="TreeGrafter"/>
</dbReference>
<protein>
    <submittedName>
        <fullName evidence="9">Neurotrimin-like</fullName>
    </submittedName>
</protein>
<dbReference type="SUPFAM" id="SSF48726">
    <property type="entry name" value="Immunoglobulin"/>
    <property type="match status" value="3"/>
</dbReference>
<keyword evidence="8" id="KW-1185">Reference proteome</keyword>
<dbReference type="GO" id="GO:0050839">
    <property type="term" value="F:cell adhesion molecule binding"/>
    <property type="evidence" value="ECO:0007669"/>
    <property type="project" value="TreeGrafter"/>
</dbReference>
<organism evidence="8 9">
    <name type="scientific">Parastrongyloides trichosuri</name>
    <name type="common">Possum-specific nematode worm</name>
    <dbReference type="NCBI Taxonomy" id="131310"/>
    <lineage>
        <taxon>Eukaryota</taxon>
        <taxon>Metazoa</taxon>
        <taxon>Ecdysozoa</taxon>
        <taxon>Nematoda</taxon>
        <taxon>Chromadorea</taxon>
        <taxon>Rhabditida</taxon>
        <taxon>Tylenchina</taxon>
        <taxon>Panagrolaimomorpha</taxon>
        <taxon>Strongyloidoidea</taxon>
        <taxon>Strongyloididae</taxon>
        <taxon>Parastrongyloides</taxon>
    </lineage>
</organism>
<dbReference type="AlphaFoldDB" id="A0A0N5A3V3"/>
<dbReference type="SMART" id="SM00409">
    <property type="entry name" value="IG"/>
    <property type="match status" value="3"/>
</dbReference>
<evidence type="ECO:0000256" key="6">
    <source>
        <dbReference type="SAM" id="SignalP"/>
    </source>
</evidence>
<evidence type="ECO:0000256" key="5">
    <source>
        <dbReference type="ARBA" id="ARBA00023319"/>
    </source>
</evidence>
<feature type="domain" description="Ig-like" evidence="7">
    <location>
        <begin position="133"/>
        <end position="218"/>
    </location>
</feature>
<evidence type="ECO:0000313" key="8">
    <source>
        <dbReference type="Proteomes" id="UP000038045"/>
    </source>
</evidence>
<evidence type="ECO:0000256" key="3">
    <source>
        <dbReference type="ARBA" id="ARBA00023157"/>
    </source>
</evidence>
<dbReference type="Gene3D" id="2.60.40.10">
    <property type="entry name" value="Immunoglobulins"/>
    <property type="match status" value="3"/>
</dbReference>
<dbReference type="InterPro" id="IPR003599">
    <property type="entry name" value="Ig_sub"/>
</dbReference>
<dbReference type="PANTHER" id="PTHR11640">
    <property type="entry name" value="NEPHRIN"/>
    <property type="match status" value="1"/>
</dbReference>
<keyword evidence="4" id="KW-0325">Glycoprotein</keyword>
<dbReference type="InterPro" id="IPR003598">
    <property type="entry name" value="Ig_sub2"/>
</dbReference>
<dbReference type="PROSITE" id="PS50835">
    <property type="entry name" value="IG_LIKE"/>
    <property type="match status" value="3"/>
</dbReference>
<keyword evidence="5" id="KW-0393">Immunoglobulin domain</keyword>
<dbReference type="PANTHER" id="PTHR11640:SF161">
    <property type="entry name" value="HEMICENTIN-1"/>
    <property type="match status" value="1"/>
</dbReference>
<dbReference type="GO" id="GO:0005886">
    <property type="term" value="C:plasma membrane"/>
    <property type="evidence" value="ECO:0007669"/>
    <property type="project" value="TreeGrafter"/>
</dbReference>
<dbReference type="InterPro" id="IPR013783">
    <property type="entry name" value="Ig-like_fold"/>
</dbReference>
<evidence type="ECO:0000256" key="2">
    <source>
        <dbReference type="ARBA" id="ARBA00023136"/>
    </source>
</evidence>
<keyword evidence="3" id="KW-1015">Disulfide bond</keyword>
<dbReference type="Pfam" id="PF07679">
    <property type="entry name" value="I-set"/>
    <property type="match status" value="1"/>
</dbReference>
<evidence type="ECO:0000256" key="4">
    <source>
        <dbReference type="ARBA" id="ARBA00023180"/>
    </source>
</evidence>
<dbReference type="GO" id="GO:0098609">
    <property type="term" value="P:cell-cell adhesion"/>
    <property type="evidence" value="ECO:0007669"/>
    <property type="project" value="TreeGrafter"/>
</dbReference>
<comment type="subcellular location">
    <subcellularLocation>
        <location evidence="1">Membrane</location>
        <topology evidence="1">Single-pass type I membrane protein</topology>
    </subcellularLocation>
</comment>
<reference evidence="9" key="1">
    <citation type="submission" date="2017-02" db="UniProtKB">
        <authorList>
            <consortium name="WormBaseParasite"/>
        </authorList>
    </citation>
    <scope>IDENTIFICATION</scope>
</reference>
<dbReference type="InterPro" id="IPR036179">
    <property type="entry name" value="Ig-like_dom_sf"/>
</dbReference>
<accession>A0A0N5A3V3</accession>
<dbReference type="STRING" id="131310.A0A0N5A3V3"/>
<sequence length="479" mass="53785">MRQKICQIFVYFAIFVVLLVKEGYGQQILNKNETFYVKPGDTVVLPCKIKDVLKLTNDEGLSVAWSQGLHDGLISSDGDLQDESGRYEVVLEKDEYKLIILSVTAIDAKQYVCTSSSEDNMTYLYHTVIIGEPPVVSIIGEKDKTIVEGEEFVLECQVSGKPTPIVKWSYQNGPLPGVTIIGNKLQFKKAKKEFSGNYICSAKNNIGSSNITSKIMVVDSSEANEKVGDIEEPVKVYGMPEKHSIEFGKEMNLSCKYTAYPEATVEWTHNGRAINSLSKEVLTKIFAYQEGKYTYSVLNINSFHIANIGSYKCIVKNDRGNDSKVFNIVPVMPEVSIDVLCNTLHIETTFKGEVERVRLYWKTSISSNFDVLTIYKEDFEMTRQHSNGLTITIDLTDLGITRNSLIDFEVVLESSEYGDFKSSKSLQTYVFDEKNPGKLAASEEYKKCIGSDEPSSGERNNILFTPLCALLFVAFVRFM</sequence>
<evidence type="ECO:0000259" key="7">
    <source>
        <dbReference type="PROSITE" id="PS50835"/>
    </source>
</evidence>
<feature type="signal peptide" evidence="6">
    <location>
        <begin position="1"/>
        <end position="25"/>
    </location>
</feature>
<dbReference type="Proteomes" id="UP000038045">
    <property type="component" value="Unplaced"/>
</dbReference>